<name>A0A6I1DNW3_BIFLN</name>
<reference evidence="5 6" key="1">
    <citation type="submission" date="2016-10" db="EMBL/GenBank/DDBJ databases">
        <authorList>
            <person name="Varghese N."/>
            <person name="Submissions S."/>
        </authorList>
    </citation>
    <scope>NUCLEOTIDE SEQUENCE [LARGE SCALE GENOMIC DNA]</scope>
    <source>
        <strain evidence="5 6">DSM 20219</strain>
    </source>
</reference>
<evidence type="ECO:0000313" key="6">
    <source>
        <dbReference type="Proteomes" id="UP000182842"/>
    </source>
</evidence>
<dbReference type="EMBL" id="WDQK01000046">
    <property type="protein sequence ID" value="KAB7392810.1"/>
    <property type="molecule type" value="Genomic_DNA"/>
</dbReference>
<dbReference type="Proteomes" id="UP000460881">
    <property type="component" value="Unassembled WGS sequence"/>
</dbReference>
<dbReference type="Proteomes" id="UP000468842">
    <property type="component" value="Unassembled WGS sequence"/>
</dbReference>
<dbReference type="Proteomes" id="UP000182842">
    <property type="component" value="Unassembled WGS sequence"/>
</dbReference>
<dbReference type="GeneID" id="69577614"/>
<dbReference type="EMBL" id="WDRC01000001">
    <property type="protein sequence ID" value="KAB7361195.1"/>
    <property type="molecule type" value="Genomic_DNA"/>
</dbReference>
<comment type="caution">
    <text evidence="2">The sequence shown here is derived from an EMBL/GenBank/DDBJ whole genome shotgun (WGS) entry which is preliminary data.</text>
</comment>
<dbReference type="GO" id="GO:0016758">
    <property type="term" value="F:hexosyltransferase activity"/>
    <property type="evidence" value="ECO:0007669"/>
    <property type="project" value="UniProtKB-ARBA"/>
</dbReference>
<evidence type="ECO:0000313" key="4">
    <source>
        <dbReference type="EMBL" id="KAB7392810.1"/>
    </source>
</evidence>
<dbReference type="CDD" id="cd00761">
    <property type="entry name" value="Glyco_tranf_GTA_type"/>
    <property type="match status" value="1"/>
</dbReference>
<dbReference type="SUPFAM" id="SSF53448">
    <property type="entry name" value="Nucleotide-diphospho-sugar transferases"/>
    <property type="match status" value="1"/>
</dbReference>
<gene>
    <name evidence="4" type="ORF">GBB40_10390</name>
    <name evidence="3" type="ORF">GBB63_00280</name>
    <name evidence="2" type="ORF">GBB73_00280</name>
    <name evidence="5" type="ORF">SAMN04489748_1035</name>
</gene>
<protein>
    <submittedName>
        <fullName evidence="2 5">Glycosyltransferase</fullName>
    </submittedName>
</protein>
<reference evidence="7 8" key="2">
    <citation type="journal article" date="2019" name="Nat. Med.">
        <title>A library of human gut bacterial isolates paired with longitudinal multiomics data enables mechanistic microbiome research.</title>
        <authorList>
            <person name="Poyet M."/>
            <person name="Groussin M."/>
            <person name="Gibbons S.M."/>
            <person name="Avila-Pacheco J."/>
            <person name="Jiang X."/>
            <person name="Kearney S.M."/>
            <person name="Perrotta A.R."/>
            <person name="Berdy B."/>
            <person name="Zhao S."/>
            <person name="Lieberman T.D."/>
            <person name="Swanson P.K."/>
            <person name="Smith M."/>
            <person name="Roesemann S."/>
            <person name="Alexander J.E."/>
            <person name="Rich S.A."/>
            <person name="Livny J."/>
            <person name="Vlamakis H."/>
            <person name="Clish C."/>
            <person name="Bullock K."/>
            <person name="Deik A."/>
            <person name="Scott J."/>
            <person name="Pierce K.A."/>
            <person name="Xavier R.J."/>
            <person name="Alm E.J."/>
        </authorList>
    </citation>
    <scope>NUCLEOTIDE SEQUENCE [LARGE SCALE GENOMIC DNA]</scope>
    <source>
        <strain evidence="4 9">BIOML-A37</strain>
        <strain evidence="3 8">BIOML-A55</strain>
        <strain evidence="2 7">BIOML-A65</strain>
    </source>
</reference>
<dbReference type="PANTHER" id="PTHR22916:SF3">
    <property type="entry name" value="UDP-GLCNAC:BETAGAL BETA-1,3-N-ACETYLGLUCOSAMINYLTRANSFERASE-LIKE PROTEIN 1"/>
    <property type="match status" value="1"/>
</dbReference>
<dbReference type="InterPro" id="IPR001173">
    <property type="entry name" value="Glyco_trans_2-like"/>
</dbReference>
<dbReference type="AlphaFoldDB" id="A0A6I1DNW3"/>
<organism evidence="2 7">
    <name type="scientific">Bifidobacterium longum</name>
    <dbReference type="NCBI Taxonomy" id="216816"/>
    <lineage>
        <taxon>Bacteria</taxon>
        <taxon>Bacillati</taxon>
        <taxon>Actinomycetota</taxon>
        <taxon>Actinomycetes</taxon>
        <taxon>Bifidobacteriales</taxon>
        <taxon>Bifidobacteriaceae</taxon>
        <taxon>Bifidobacterium</taxon>
    </lineage>
</organism>
<accession>A0A6I1DNW3</accession>
<dbReference type="EMBL" id="WDRM01000001">
    <property type="protein sequence ID" value="KAB7340566.1"/>
    <property type="molecule type" value="Genomic_DNA"/>
</dbReference>
<proteinExistence type="predicted"/>
<dbReference type="RefSeq" id="WP_041473806.1">
    <property type="nucleotide sequence ID" value="NZ_CAXSJW010000014.1"/>
</dbReference>
<evidence type="ECO:0000259" key="1">
    <source>
        <dbReference type="Pfam" id="PF00535"/>
    </source>
</evidence>
<evidence type="ECO:0000313" key="2">
    <source>
        <dbReference type="EMBL" id="KAB7340566.1"/>
    </source>
</evidence>
<sequence length="312" mass="36227">MEPLVSIITPAFNASKYLVSFFESVLDQEYSNYELIFINDGSTDDTEEIALQYKKIFEEKGHRFVYLVKENGGQAAALNTGFPYMKGKYFIWPDSDDTLCSDNLSVKVDFMEKNPSIDLGIAWAIHVDESGNDLGVLKRIPAENDNLFRDLLVSNNVQFCPGIYIIRTSTFKKCYPELHIDESRAGQNYQLLLPMAYKYRYGYINRVLYTYILHPASHSNFKPHDEQAQMERFERQEHLLLRLVEHICVQDDKVEMIALVRRHFQGIYLRIANEHIDRRKAAASMYSLCRMHQVNCKDIIYAFATFAGIKLK</sequence>
<dbReference type="EMBL" id="FNRW01000003">
    <property type="protein sequence ID" value="SEB43736.1"/>
    <property type="molecule type" value="Genomic_DNA"/>
</dbReference>
<evidence type="ECO:0000313" key="5">
    <source>
        <dbReference type="EMBL" id="SEB43736.1"/>
    </source>
</evidence>
<dbReference type="PANTHER" id="PTHR22916">
    <property type="entry name" value="GLYCOSYLTRANSFERASE"/>
    <property type="match status" value="1"/>
</dbReference>
<keyword evidence="2" id="KW-0808">Transferase</keyword>
<evidence type="ECO:0000313" key="8">
    <source>
        <dbReference type="Proteomes" id="UP000460881"/>
    </source>
</evidence>
<evidence type="ECO:0000313" key="9">
    <source>
        <dbReference type="Proteomes" id="UP000468842"/>
    </source>
</evidence>
<evidence type="ECO:0000313" key="7">
    <source>
        <dbReference type="Proteomes" id="UP000430971"/>
    </source>
</evidence>
<dbReference type="Pfam" id="PF00535">
    <property type="entry name" value="Glycos_transf_2"/>
    <property type="match status" value="1"/>
</dbReference>
<dbReference type="Proteomes" id="UP000430971">
    <property type="component" value="Unassembled WGS sequence"/>
</dbReference>
<feature type="domain" description="Glycosyltransferase 2-like" evidence="1">
    <location>
        <begin position="6"/>
        <end position="133"/>
    </location>
</feature>
<dbReference type="InterPro" id="IPR029044">
    <property type="entry name" value="Nucleotide-diphossugar_trans"/>
</dbReference>
<evidence type="ECO:0000313" key="3">
    <source>
        <dbReference type="EMBL" id="KAB7361195.1"/>
    </source>
</evidence>
<dbReference type="Gene3D" id="3.90.550.10">
    <property type="entry name" value="Spore Coat Polysaccharide Biosynthesis Protein SpsA, Chain A"/>
    <property type="match status" value="1"/>
</dbReference>